<comment type="caution">
    <text evidence="2">The sequence shown here is derived from an EMBL/GenBank/DDBJ whole genome shotgun (WGS) entry which is preliminary data.</text>
</comment>
<feature type="compositionally biased region" description="Basic and acidic residues" evidence="1">
    <location>
        <begin position="1"/>
        <end position="10"/>
    </location>
</feature>
<evidence type="ECO:0000313" key="2">
    <source>
        <dbReference type="EMBL" id="CCI41576.1"/>
    </source>
</evidence>
<accession>A0A024G487</accession>
<proteinExistence type="predicted"/>
<organism evidence="2 3">
    <name type="scientific">Albugo candida</name>
    <dbReference type="NCBI Taxonomy" id="65357"/>
    <lineage>
        <taxon>Eukaryota</taxon>
        <taxon>Sar</taxon>
        <taxon>Stramenopiles</taxon>
        <taxon>Oomycota</taxon>
        <taxon>Peronosporomycetes</taxon>
        <taxon>Albuginales</taxon>
        <taxon>Albuginaceae</taxon>
        <taxon>Albugo</taxon>
    </lineage>
</organism>
<evidence type="ECO:0000313" key="3">
    <source>
        <dbReference type="Proteomes" id="UP000053237"/>
    </source>
</evidence>
<dbReference type="InParanoid" id="A0A024G487"/>
<name>A0A024G487_9STRA</name>
<gene>
    <name evidence="2" type="ORF">BN9_023600</name>
</gene>
<reference evidence="2 3" key="1">
    <citation type="submission" date="2012-05" db="EMBL/GenBank/DDBJ databases">
        <title>Recombination and specialization in a pathogen metapopulation.</title>
        <authorList>
            <person name="Gardiner A."/>
            <person name="Kemen E."/>
            <person name="Schultz-Larsen T."/>
            <person name="MacLean D."/>
            <person name="Van Oosterhout C."/>
            <person name="Jones J.D.G."/>
        </authorList>
    </citation>
    <scope>NUCLEOTIDE SEQUENCE [LARGE SCALE GENOMIC DNA]</scope>
    <source>
        <strain evidence="2 3">Ac Nc2</strain>
    </source>
</reference>
<dbReference type="Proteomes" id="UP000053237">
    <property type="component" value="Unassembled WGS sequence"/>
</dbReference>
<evidence type="ECO:0000256" key="1">
    <source>
        <dbReference type="SAM" id="MobiDB-lite"/>
    </source>
</evidence>
<dbReference type="AlphaFoldDB" id="A0A024G487"/>
<feature type="region of interest" description="Disordered" evidence="1">
    <location>
        <begin position="1"/>
        <end position="27"/>
    </location>
</feature>
<protein>
    <submittedName>
        <fullName evidence="2">Uncharacterized protein</fullName>
    </submittedName>
</protein>
<dbReference type="EMBL" id="CAIX01000021">
    <property type="protein sequence ID" value="CCI41576.1"/>
    <property type="molecule type" value="Genomic_DNA"/>
</dbReference>
<sequence length="189" mass="21730">MPNPVDERQSESTSSGTSPPLPNWKPHGSSCSNLELSGYLLQQILHSSQSKTKVLALNWDTPGTLRLTVDPVHLKADWKSLQSTKFAVFFPEAIRHSWLTITVRTATHIWDEEQPHVLSFDFGRLVSVIPKKSYSTIKEKLVERNNRDIFDCDFVTHDKLPYIELKNKQSNHVLKLTSKEYVYEIPKKE</sequence>
<keyword evidence="3" id="KW-1185">Reference proteome</keyword>